<proteinExistence type="inferred from homology"/>
<sequence length="289" mass="32460">MKPMRTKAIKKLRKYISVRSQKINGEANGLTEKLDHKLHPYLLFLSLVVTRFLELLTAQVLHSTSGAPCWLQFHILDLYMTELAAVGSAELTAAQNLTFIDPFCKTASKTKDRILLKAICGSIFSAILDQAPFIIEDLLKEVNATGGGSEEPDSGQASEEEEEGERRKRKRKDEMLHLESDSESEIPDDWGIGPVLQFDYSALADRLFGLASRSNTPSHNRQMTSLFSFCLPLALSGVFPQDEYPEELSMDDDEMFGSRKRMKRGRALEEEESSPAKKRKGTSNSLFIH</sequence>
<evidence type="ECO:0000313" key="6">
    <source>
        <dbReference type="Ensembl" id="ENSOKIP00005036973.1"/>
    </source>
</evidence>
<comment type="subcellular location">
    <subcellularLocation>
        <location evidence="1">Nucleus</location>
    </subcellularLocation>
</comment>
<feature type="region of interest" description="Disordered" evidence="5">
    <location>
        <begin position="145"/>
        <end position="185"/>
    </location>
</feature>
<dbReference type="AlphaFoldDB" id="A0A8C7G2U3"/>
<name>A0A8C7G2U3_ONCKI</name>
<comment type="similarity">
    <text evidence="2">Belongs to the RRP1 family.</text>
</comment>
<dbReference type="Ensembl" id="ENSOKIT00005039040.1">
    <property type="protein sequence ID" value="ENSOKIP00005036973.1"/>
    <property type="gene ID" value="ENSOKIG00005015767.1"/>
</dbReference>
<keyword evidence="4" id="KW-0539">Nucleus</keyword>
<dbReference type="GO" id="GO:0006364">
    <property type="term" value="P:rRNA processing"/>
    <property type="evidence" value="ECO:0007669"/>
    <property type="project" value="UniProtKB-KW"/>
</dbReference>
<dbReference type="GO" id="GO:0005634">
    <property type="term" value="C:nucleus"/>
    <property type="evidence" value="ECO:0007669"/>
    <property type="project" value="UniProtKB-SubCell"/>
</dbReference>
<keyword evidence="7" id="KW-1185">Reference proteome</keyword>
<evidence type="ECO:0000256" key="5">
    <source>
        <dbReference type="SAM" id="MobiDB-lite"/>
    </source>
</evidence>
<dbReference type="PANTHER" id="PTHR13026:SF0">
    <property type="entry name" value="RIBOSOMAL RNA PROCESSING 1B"/>
    <property type="match status" value="1"/>
</dbReference>
<organism evidence="6 7">
    <name type="scientific">Oncorhynchus kisutch</name>
    <name type="common">Coho salmon</name>
    <name type="synonym">Salmo kisutch</name>
    <dbReference type="NCBI Taxonomy" id="8019"/>
    <lineage>
        <taxon>Eukaryota</taxon>
        <taxon>Metazoa</taxon>
        <taxon>Chordata</taxon>
        <taxon>Craniata</taxon>
        <taxon>Vertebrata</taxon>
        <taxon>Euteleostomi</taxon>
        <taxon>Actinopterygii</taxon>
        <taxon>Neopterygii</taxon>
        <taxon>Teleostei</taxon>
        <taxon>Protacanthopterygii</taxon>
        <taxon>Salmoniformes</taxon>
        <taxon>Salmonidae</taxon>
        <taxon>Salmoninae</taxon>
        <taxon>Oncorhynchus</taxon>
    </lineage>
</organism>
<reference evidence="6" key="1">
    <citation type="submission" date="2025-08" db="UniProtKB">
        <authorList>
            <consortium name="Ensembl"/>
        </authorList>
    </citation>
    <scope>IDENTIFICATION</scope>
</reference>
<gene>
    <name evidence="6" type="primary">LOC109871423</name>
</gene>
<evidence type="ECO:0000256" key="3">
    <source>
        <dbReference type="ARBA" id="ARBA00022552"/>
    </source>
</evidence>
<keyword evidence="3" id="KW-0698">rRNA processing</keyword>
<accession>A0A8C7G2U3</accession>
<dbReference type="InterPro" id="IPR010301">
    <property type="entry name" value="RRP1"/>
</dbReference>
<protein>
    <submittedName>
        <fullName evidence="6">Uncharacterized protein</fullName>
    </submittedName>
</protein>
<evidence type="ECO:0000256" key="2">
    <source>
        <dbReference type="ARBA" id="ARBA00006374"/>
    </source>
</evidence>
<evidence type="ECO:0000256" key="1">
    <source>
        <dbReference type="ARBA" id="ARBA00004123"/>
    </source>
</evidence>
<dbReference type="Pfam" id="PF05997">
    <property type="entry name" value="Nop52"/>
    <property type="match status" value="1"/>
</dbReference>
<feature type="region of interest" description="Disordered" evidence="5">
    <location>
        <begin position="248"/>
        <end position="289"/>
    </location>
</feature>
<dbReference type="GO" id="GO:0030688">
    <property type="term" value="C:preribosome, small subunit precursor"/>
    <property type="evidence" value="ECO:0007669"/>
    <property type="project" value="InterPro"/>
</dbReference>
<dbReference type="PANTHER" id="PTHR13026">
    <property type="entry name" value="NNP-1 PROTEIN NOVEL NUCLEAR PROTEIN 1 NOP52"/>
    <property type="match status" value="1"/>
</dbReference>
<dbReference type="Proteomes" id="UP000694557">
    <property type="component" value="Unassembled WGS sequence"/>
</dbReference>
<dbReference type="GeneTree" id="ENSGT00390000011821"/>
<evidence type="ECO:0000313" key="7">
    <source>
        <dbReference type="Proteomes" id="UP000694557"/>
    </source>
</evidence>
<evidence type="ECO:0000256" key="4">
    <source>
        <dbReference type="ARBA" id="ARBA00023242"/>
    </source>
</evidence>
<feature type="compositionally biased region" description="Acidic residues" evidence="5">
    <location>
        <begin position="150"/>
        <end position="163"/>
    </location>
</feature>
<reference evidence="6" key="2">
    <citation type="submission" date="2025-09" db="UniProtKB">
        <authorList>
            <consortium name="Ensembl"/>
        </authorList>
    </citation>
    <scope>IDENTIFICATION</scope>
</reference>